<dbReference type="GO" id="GO:0009116">
    <property type="term" value="P:nucleoside metabolic process"/>
    <property type="evidence" value="ECO:0007669"/>
    <property type="project" value="InterPro"/>
</dbReference>
<name>A0A9W9BG02_9HYPO</name>
<comment type="caution">
    <text evidence="1">The sequence shown here is derived from an EMBL/GenBank/DDBJ whole genome shotgun (WGS) entry which is preliminary data.</text>
</comment>
<protein>
    <recommendedName>
        <fullName evidence="3">Nucleoside phosphorylase domain-containing protein</fullName>
    </recommendedName>
</protein>
<evidence type="ECO:0000313" key="2">
    <source>
        <dbReference type="Proteomes" id="UP001140511"/>
    </source>
</evidence>
<dbReference type="PANTHER" id="PTHR46082">
    <property type="entry name" value="ATP/GTP-BINDING PROTEIN-RELATED"/>
    <property type="match status" value="1"/>
</dbReference>
<dbReference type="InterPro" id="IPR035994">
    <property type="entry name" value="Nucleoside_phosphorylase_sf"/>
</dbReference>
<keyword evidence="2" id="KW-1185">Reference proteome</keyword>
<sequence>MEAISGATQPTWSPADYTVGWICLHPEDRLAATNFLDNRHKPKFVSRRDTNVYELGKIGGHNVVTTCLPEGGFDASGASAAFVAIGMLASFPNIKIGLVTGIGGAEPSSKNDIKLGDVVVGAPLDVTCNEGVSQNELSEEMREQNFQKTSFAVQSSTLLRTAVDGLKAHYETEGHQIEEAISRVLKNRPRLKRQYGRPQSIGDELCESTVNLPLRTEELCFASCGNDVWMVVSRPEETQVEDKPEKTQVEDKISIHYGSLVPGGRVMKDAILQDKPTGENDVLCSDTAVAGLMKGFPCCVIRGICDDSGSDKKWHGYAAMAAAAVAKDLLNEIPPSGKED</sequence>
<gene>
    <name evidence="1" type="ORF">T069G_02736</name>
</gene>
<dbReference type="GO" id="GO:0003824">
    <property type="term" value="F:catalytic activity"/>
    <property type="evidence" value="ECO:0007669"/>
    <property type="project" value="InterPro"/>
</dbReference>
<dbReference type="InterPro" id="IPR053137">
    <property type="entry name" value="NLR-like"/>
</dbReference>
<dbReference type="SUPFAM" id="SSF53167">
    <property type="entry name" value="Purine and uridine phosphorylases"/>
    <property type="match status" value="1"/>
</dbReference>
<dbReference type="AlphaFoldDB" id="A0A9W9BG02"/>
<dbReference type="GeneID" id="80864634"/>
<proteinExistence type="predicted"/>
<evidence type="ECO:0000313" key="1">
    <source>
        <dbReference type="EMBL" id="KAJ4861782.1"/>
    </source>
</evidence>
<dbReference type="Gene3D" id="3.40.50.1580">
    <property type="entry name" value="Nucleoside phosphorylase domain"/>
    <property type="match status" value="1"/>
</dbReference>
<dbReference type="PANTHER" id="PTHR46082:SF11">
    <property type="entry name" value="AAA+ ATPASE DOMAIN-CONTAINING PROTEIN-RELATED"/>
    <property type="match status" value="1"/>
</dbReference>
<evidence type="ECO:0008006" key="3">
    <source>
        <dbReference type="Google" id="ProtNLM"/>
    </source>
</evidence>
<dbReference type="EMBL" id="JAOPEN010000002">
    <property type="protein sequence ID" value="KAJ4861782.1"/>
    <property type="molecule type" value="Genomic_DNA"/>
</dbReference>
<organism evidence="1 2">
    <name type="scientific">Trichoderma breve</name>
    <dbReference type="NCBI Taxonomy" id="2034170"/>
    <lineage>
        <taxon>Eukaryota</taxon>
        <taxon>Fungi</taxon>
        <taxon>Dikarya</taxon>
        <taxon>Ascomycota</taxon>
        <taxon>Pezizomycotina</taxon>
        <taxon>Sordariomycetes</taxon>
        <taxon>Hypocreomycetidae</taxon>
        <taxon>Hypocreales</taxon>
        <taxon>Hypocreaceae</taxon>
        <taxon>Trichoderma</taxon>
    </lineage>
</organism>
<accession>A0A9W9BG02</accession>
<dbReference type="RefSeq" id="XP_056030838.1">
    <property type="nucleotide sequence ID" value="XM_056169946.1"/>
</dbReference>
<dbReference type="Proteomes" id="UP001140511">
    <property type="component" value="Unassembled WGS sequence"/>
</dbReference>
<reference evidence="1" key="1">
    <citation type="submission" date="2022-09" db="EMBL/GenBank/DDBJ databases">
        <title>Chromosome-level assembly of Trichoderma breve T069, a fungus used in development of biopesticide product.</title>
        <authorList>
            <person name="Lin R."/>
            <person name="Liu T."/>
        </authorList>
    </citation>
    <scope>NUCLEOTIDE SEQUENCE</scope>
    <source>
        <strain evidence="1">T069</strain>
    </source>
</reference>